<reference evidence="1 2" key="2">
    <citation type="journal article" date="2022" name="Mol. Ecol. Resour.">
        <title>The genomes of chicory, endive, great burdock and yacon provide insights into Asteraceae paleo-polyploidization history and plant inulin production.</title>
        <authorList>
            <person name="Fan W."/>
            <person name="Wang S."/>
            <person name="Wang H."/>
            <person name="Wang A."/>
            <person name="Jiang F."/>
            <person name="Liu H."/>
            <person name="Zhao H."/>
            <person name="Xu D."/>
            <person name="Zhang Y."/>
        </authorList>
    </citation>
    <scope>NUCLEOTIDE SEQUENCE [LARGE SCALE GENOMIC DNA]</scope>
    <source>
        <strain evidence="2">cv. Niubang</strain>
    </source>
</reference>
<evidence type="ECO:0000313" key="2">
    <source>
        <dbReference type="Proteomes" id="UP001055879"/>
    </source>
</evidence>
<evidence type="ECO:0000313" key="1">
    <source>
        <dbReference type="EMBL" id="KAI3748919.1"/>
    </source>
</evidence>
<comment type="caution">
    <text evidence="1">The sequence shown here is derived from an EMBL/GenBank/DDBJ whole genome shotgun (WGS) entry which is preliminary data.</text>
</comment>
<dbReference type="EMBL" id="CM042049">
    <property type="protein sequence ID" value="KAI3748919.1"/>
    <property type="molecule type" value="Genomic_DNA"/>
</dbReference>
<accession>A0ACB9DQG4</accession>
<keyword evidence="2" id="KW-1185">Reference proteome</keyword>
<gene>
    <name evidence="1" type="ORF">L6452_12345</name>
</gene>
<proteinExistence type="predicted"/>
<dbReference type="Proteomes" id="UP001055879">
    <property type="component" value="Linkage Group LG03"/>
</dbReference>
<reference evidence="2" key="1">
    <citation type="journal article" date="2022" name="Mol. Ecol. Resour.">
        <title>The genomes of chicory, endive, great burdock and yacon provide insights into Asteraceae palaeo-polyploidization history and plant inulin production.</title>
        <authorList>
            <person name="Fan W."/>
            <person name="Wang S."/>
            <person name="Wang H."/>
            <person name="Wang A."/>
            <person name="Jiang F."/>
            <person name="Liu H."/>
            <person name="Zhao H."/>
            <person name="Xu D."/>
            <person name="Zhang Y."/>
        </authorList>
    </citation>
    <scope>NUCLEOTIDE SEQUENCE [LARGE SCALE GENOMIC DNA]</scope>
    <source>
        <strain evidence="2">cv. Niubang</strain>
    </source>
</reference>
<organism evidence="1 2">
    <name type="scientific">Arctium lappa</name>
    <name type="common">Greater burdock</name>
    <name type="synonym">Lappa major</name>
    <dbReference type="NCBI Taxonomy" id="4217"/>
    <lineage>
        <taxon>Eukaryota</taxon>
        <taxon>Viridiplantae</taxon>
        <taxon>Streptophyta</taxon>
        <taxon>Embryophyta</taxon>
        <taxon>Tracheophyta</taxon>
        <taxon>Spermatophyta</taxon>
        <taxon>Magnoliopsida</taxon>
        <taxon>eudicotyledons</taxon>
        <taxon>Gunneridae</taxon>
        <taxon>Pentapetalae</taxon>
        <taxon>asterids</taxon>
        <taxon>campanulids</taxon>
        <taxon>Asterales</taxon>
        <taxon>Asteraceae</taxon>
        <taxon>Carduoideae</taxon>
        <taxon>Cardueae</taxon>
        <taxon>Arctiinae</taxon>
        <taxon>Arctium</taxon>
    </lineage>
</organism>
<name>A0ACB9DQG4_ARCLA</name>
<protein>
    <submittedName>
        <fullName evidence="1">Uncharacterized protein</fullName>
    </submittedName>
</protein>
<sequence>MWGHLTANIEEKKERSLSEREREKPRKRKERAVARRPESPSPPLPFTFSGNEKHLKFSFGIFSGDFRRRFCCLFW</sequence>